<evidence type="ECO:0000259" key="2">
    <source>
        <dbReference type="Pfam" id="PF04945"/>
    </source>
</evidence>
<evidence type="ECO:0000256" key="1">
    <source>
        <dbReference type="SAM" id="SignalP"/>
    </source>
</evidence>
<organism evidence="3 4">
    <name type="scientific">Marinomonas piezotolerans</name>
    <dbReference type="NCBI Taxonomy" id="2213058"/>
    <lineage>
        <taxon>Bacteria</taxon>
        <taxon>Pseudomonadati</taxon>
        <taxon>Pseudomonadota</taxon>
        <taxon>Gammaproteobacteria</taxon>
        <taxon>Oceanospirillales</taxon>
        <taxon>Oceanospirillaceae</taxon>
        <taxon>Marinomonas</taxon>
    </lineage>
</organism>
<gene>
    <name evidence="3" type="ORF">DN730_00830</name>
</gene>
<feature type="chain" id="PRO_5017034389" evidence="1">
    <location>
        <begin position="19"/>
        <end position="146"/>
    </location>
</feature>
<dbReference type="AlphaFoldDB" id="A0A370UCX1"/>
<proteinExistence type="predicted"/>
<evidence type="ECO:0000313" key="3">
    <source>
        <dbReference type="EMBL" id="RDL45628.1"/>
    </source>
</evidence>
<keyword evidence="1" id="KW-0732">Signal</keyword>
<dbReference type="NCBIfam" id="NF041384">
    <property type="entry name" value="YHS_seleno_dom"/>
    <property type="match status" value="1"/>
</dbReference>
<keyword evidence="4" id="KW-1185">Reference proteome</keyword>
<comment type="caution">
    <text evidence="3">The sequence shown here is derived from an EMBL/GenBank/DDBJ whole genome shotgun (WGS) entry which is preliminary data.</text>
</comment>
<sequence length="146" mass="16734">MKRYLLVLMMLLSGVVYAQDLIYTGFFSNKALNGYDTVAYFTDNKPIKGDEKYVTEYKGANWYFSSAEHLSMFKENPEKYAPQYGGYCAWAVAAKSDFASGDPNQWSLIDGKLYLNYNADVKADWDKDPQGFIKKGDQNWPKLINK</sequence>
<name>A0A370UCX1_9GAMM</name>
<dbReference type="OrthoDB" id="344729at2"/>
<dbReference type="Pfam" id="PF04945">
    <property type="entry name" value="YHS"/>
    <property type="match status" value="1"/>
</dbReference>
<evidence type="ECO:0000313" key="4">
    <source>
        <dbReference type="Proteomes" id="UP000254326"/>
    </source>
</evidence>
<accession>A0A370UCX1</accession>
<dbReference type="EMBL" id="QKRA01000001">
    <property type="protein sequence ID" value="RDL45628.1"/>
    <property type="molecule type" value="Genomic_DNA"/>
</dbReference>
<dbReference type="InterPro" id="IPR007029">
    <property type="entry name" value="YHS_dom"/>
</dbReference>
<dbReference type="RefSeq" id="WP_115466218.1">
    <property type="nucleotide sequence ID" value="NZ_QKRA01000001.1"/>
</dbReference>
<feature type="domain" description="YHS" evidence="2">
    <location>
        <begin position="38"/>
        <end position="84"/>
    </location>
</feature>
<dbReference type="Proteomes" id="UP000254326">
    <property type="component" value="Unassembled WGS sequence"/>
</dbReference>
<reference evidence="3 4" key="1">
    <citation type="submission" date="2018-06" db="EMBL/GenBank/DDBJ databases">
        <title>Marinomonas sp. YLB-05 draft genome sequence.</title>
        <authorList>
            <person name="Yu L."/>
            <person name="Tang X."/>
        </authorList>
    </citation>
    <scope>NUCLEOTIDE SEQUENCE [LARGE SCALE GENOMIC DNA]</scope>
    <source>
        <strain evidence="3 4">YLB-05</strain>
    </source>
</reference>
<protein>
    <submittedName>
        <fullName evidence="3">YHS domain protein</fullName>
    </submittedName>
</protein>
<feature type="signal peptide" evidence="1">
    <location>
        <begin position="1"/>
        <end position="18"/>
    </location>
</feature>